<dbReference type="EMBL" id="QPKB01000003">
    <property type="protein sequence ID" value="RWR79570.1"/>
    <property type="molecule type" value="Genomic_DNA"/>
</dbReference>
<evidence type="ECO:0000256" key="7">
    <source>
        <dbReference type="ARBA" id="ARBA00023158"/>
    </source>
</evidence>
<reference evidence="14 15" key="1">
    <citation type="journal article" date="2019" name="Nat. Plants">
        <title>Stout camphor tree genome fills gaps in understanding of flowering plant genome evolution.</title>
        <authorList>
            <person name="Chaw S.M."/>
            <person name="Liu Y.C."/>
            <person name="Wu Y.W."/>
            <person name="Wang H.Y."/>
            <person name="Lin C.I."/>
            <person name="Wu C.S."/>
            <person name="Ke H.M."/>
            <person name="Chang L.Y."/>
            <person name="Hsu C.Y."/>
            <person name="Yang H.T."/>
            <person name="Sudianto E."/>
            <person name="Hsu M.H."/>
            <person name="Wu K.P."/>
            <person name="Wang L.N."/>
            <person name="Leebens-Mack J.H."/>
            <person name="Tsai I.J."/>
        </authorList>
    </citation>
    <scope>NUCLEOTIDE SEQUENCE [LARGE SCALE GENOMIC DNA]</scope>
    <source>
        <strain evidence="15">cv. Chaw 1501</strain>
        <tissue evidence="14">Young leaves</tissue>
    </source>
</reference>
<feature type="domain" description="RDRP helical" evidence="12">
    <location>
        <begin position="1348"/>
        <end position="1426"/>
    </location>
</feature>
<dbReference type="STRING" id="337451.A0A3S4NNL2"/>
<keyword evidence="6" id="KW-0694">RNA-binding</keyword>
<evidence type="ECO:0000256" key="2">
    <source>
        <dbReference type="ARBA" id="ARBA00012494"/>
    </source>
</evidence>
<evidence type="ECO:0000259" key="10">
    <source>
        <dbReference type="Pfam" id="PF24823"/>
    </source>
</evidence>
<dbReference type="Proteomes" id="UP000283530">
    <property type="component" value="Unassembled WGS sequence"/>
</dbReference>
<dbReference type="Pfam" id="PF26250">
    <property type="entry name" value="RRM_RdRP1_2"/>
    <property type="match status" value="2"/>
</dbReference>
<protein>
    <recommendedName>
        <fullName evidence="2">RNA-directed RNA polymerase</fullName>
        <ecNumber evidence="2">2.7.7.48</ecNumber>
    </recommendedName>
</protein>
<evidence type="ECO:0000259" key="12">
    <source>
        <dbReference type="Pfam" id="PF26252"/>
    </source>
</evidence>
<dbReference type="InterPro" id="IPR058763">
    <property type="entry name" value="RRM_RDR1/2-like"/>
</dbReference>
<feature type="domain" description="RDR1/2-like RRM" evidence="11">
    <location>
        <begin position="5"/>
        <end position="80"/>
    </location>
</feature>
<dbReference type="InterPro" id="IPR057596">
    <property type="entry name" value="RDRP_core"/>
</dbReference>
<dbReference type="Pfam" id="PF05183">
    <property type="entry name" value="RdRP"/>
    <property type="match status" value="2"/>
</dbReference>
<feature type="domain" description="RDRP core" evidence="9">
    <location>
        <begin position="375"/>
        <end position="949"/>
    </location>
</feature>
<accession>A0A3S4NNL2</accession>
<comment type="catalytic activity">
    <reaction evidence="8">
        <text>RNA(n) + a ribonucleoside 5'-triphosphate = RNA(n+1) + diphosphate</text>
        <dbReference type="Rhea" id="RHEA:21248"/>
        <dbReference type="Rhea" id="RHEA-COMP:14527"/>
        <dbReference type="Rhea" id="RHEA-COMP:17342"/>
        <dbReference type="ChEBI" id="CHEBI:33019"/>
        <dbReference type="ChEBI" id="CHEBI:61557"/>
        <dbReference type="ChEBI" id="CHEBI:140395"/>
        <dbReference type="EC" id="2.7.7.48"/>
    </reaction>
</comment>
<feature type="domain" description="RDR1/2-like PH-like" evidence="10">
    <location>
        <begin position="1194"/>
        <end position="1326"/>
    </location>
</feature>
<evidence type="ECO:0000256" key="6">
    <source>
        <dbReference type="ARBA" id="ARBA00022884"/>
    </source>
</evidence>
<keyword evidence="5" id="KW-0548">Nucleotidyltransferase</keyword>
<keyword evidence="4" id="KW-0808">Transferase</keyword>
<dbReference type="PANTHER" id="PTHR23079">
    <property type="entry name" value="RNA-DEPENDENT RNA POLYMERASE"/>
    <property type="match status" value="1"/>
</dbReference>
<dbReference type="OrthoDB" id="6513042at2759"/>
<dbReference type="InterPro" id="IPR057590">
    <property type="entry name" value="PH_RDR1/2-like"/>
</dbReference>
<comment type="similarity">
    <text evidence="1">Belongs to the RdRP family.</text>
</comment>
<dbReference type="InterPro" id="IPR058751">
    <property type="entry name" value="RDRP_helical"/>
</dbReference>
<dbReference type="GO" id="GO:0003723">
    <property type="term" value="F:RNA binding"/>
    <property type="evidence" value="ECO:0007669"/>
    <property type="project" value="UniProtKB-KW"/>
</dbReference>
<organism evidence="14 15">
    <name type="scientific">Cinnamomum micranthum f. kanehirae</name>
    <dbReference type="NCBI Taxonomy" id="337451"/>
    <lineage>
        <taxon>Eukaryota</taxon>
        <taxon>Viridiplantae</taxon>
        <taxon>Streptophyta</taxon>
        <taxon>Embryophyta</taxon>
        <taxon>Tracheophyta</taxon>
        <taxon>Spermatophyta</taxon>
        <taxon>Magnoliopsida</taxon>
        <taxon>Magnoliidae</taxon>
        <taxon>Laurales</taxon>
        <taxon>Lauraceae</taxon>
        <taxon>Cinnamomum</taxon>
    </lineage>
</organism>
<feature type="domain" description="RDR1/2-like RRM" evidence="11">
    <location>
        <begin position="1097"/>
        <end position="1175"/>
    </location>
</feature>
<dbReference type="Pfam" id="PF26252">
    <property type="entry name" value="RdRP_helical"/>
    <property type="match status" value="2"/>
</dbReference>
<dbReference type="GO" id="GO:0030422">
    <property type="term" value="P:siRNA processing"/>
    <property type="evidence" value="ECO:0007669"/>
    <property type="project" value="TreeGrafter"/>
</dbReference>
<evidence type="ECO:0000256" key="8">
    <source>
        <dbReference type="ARBA" id="ARBA00048744"/>
    </source>
</evidence>
<dbReference type="GO" id="GO:0031380">
    <property type="term" value="C:nuclear RNA-directed RNA polymerase complex"/>
    <property type="evidence" value="ECO:0007669"/>
    <property type="project" value="TreeGrafter"/>
</dbReference>
<dbReference type="EC" id="2.7.7.48" evidence="2"/>
<feature type="domain" description="RDRP C-terminal head" evidence="13">
    <location>
        <begin position="970"/>
        <end position="1084"/>
    </location>
</feature>
<evidence type="ECO:0000313" key="15">
    <source>
        <dbReference type="Proteomes" id="UP000283530"/>
    </source>
</evidence>
<dbReference type="Pfam" id="PF24823">
    <property type="entry name" value="PH_RDR2"/>
    <property type="match status" value="2"/>
</dbReference>
<feature type="domain" description="RDRP helical" evidence="12">
    <location>
        <begin position="277"/>
        <end position="356"/>
    </location>
</feature>
<keyword evidence="7" id="KW-0943">RNA-mediated gene silencing</keyword>
<evidence type="ECO:0000256" key="4">
    <source>
        <dbReference type="ARBA" id="ARBA00022679"/>
    </source>
</evidence>
<dbReference type="InterPro" id="IPR058752">
    <property type="entry name" value="RDRP_C_head"/>
</dbReference>
<evidence type="ECO:0000259" key="11">
    <source>
        <dbReference type="Pfam" id="PF26250"/>
    </source>
</evidence>
<proteinExistence type="inferred from homology"/>
<comment type="caution">
    <text evidence="14">The sequence shown here is derived from an EMBL/GenBank/DDBJ whole genome shotgun (WGS) entry which is preliminary data.</text>
</comment>
<feature type="domain" description="RDR1/2-like PH-like" evidence="10">
    <location>
        <begin position="105"/>
        <end position="255"/>
    </location>
</feature>
<dbReference type="Pfam" id="PF26253">
    <property type="entry name" value="RdRP_head"/>
    <property type="match status" value="2"/>
</dbReference>
<evidence type="ECO:0000259" key="13">
    <source>
        <dbReference type="Pfam" id="PF26253"/>
    </source>
</evidence>
<keyword evidence="3 14" id="KW-0696">RNA-directed RNA polymerase</keyword>
<feature type="domain" description="RDRP core" evidence="9">
    <location>
        <begin position="1446"/>
        <end position="2021"/>
    </location>
</feature>
<gene>
    <name evidence="14" type="ORF">CKAN_00814800</name>
</gene>
<dbReference type="InterPro" id="IPR007855">
    <property type="entry name" value="RDRP"/>
</dbReference>
<evidence type="ECO:0000259" key="9">
    <source>
        <dbReference type="Pfam" id="PF05183"/>
    </source>
</evidence>
<keyword evidence="15" id="KW-1185">Reference proteome</keyword>
<dbReference type="PANTHER" id="PTHR23079:SF1">
    <property type="entry name" value="RNA-DEPENDENT RNA POLYMERASE 1"/>
    <property type="match status" value="1"/>
</dbReference>
<evidence type="ECO:0000313" key="14">
    <source>
        <dbReference type="EMBL" id="RWR79570.1"/>
    </source>
</evidence>
<evidence type="ECO:0000256" key="1">
    <source>
        <dbReference type="ARBA" id="ARBA00005762"/>
    </source>
</evidence>
<evidence type="ECO:0000256" key="5">
    <source>
        <dbReference type="ARBA" id="ARBA00022695"/>
    </source>
</evidence>
<name>A0A3S4NNL2_9MAGN</name>
<dbReference type="GO" id="GO:0003968">
    <property type="term" value="F:RNA-directed RNA polymerase activity"/>
    <property type="evidence" value="ECO:0007669"/>
    <property type="project" value="UniProtKB-KW"/>
</dbReference>
<feature type="domain" description="RDRP C-terminal head" evidence="13">
    <location>
        <begin position="2042"/>
        <end position="2183"/>
    </location>
</feature>
<sequence length="2191" mass="249703">MRIKTIKLSGFPGTVSAEEVIKFLEDNTGKDAVAALKVRPPRNPATSRALVVVQFTSIKCLEEITFKAQQRLLWYEGSCLTVRQGEHDIIPKPRITMAKLENTAMHIGCLVAEDRFSSLWSISDVKVNFGFGLQKLQFLFRYLGFEYKLELFYESIREIQLHHQCGQATKFLLIKVKAAPRIYKKGIPSSEYIYEDPALNYFSDTPEGHWTRTTDFTPNYSIGQSSALCLEVPYSCELPDIHENFVYFKENEGQFILVEGSSYCDKLELVPIVNPGQNIQLPYSIVFKINSLVQNGIIMGPTLDDEFLSLLNPYSTNKQYIDCALEALAHLKDTCFEPTRWLKEQYSKYKLSRRLPKLPVVSLDRGLVYINRVQVTPTKVYFCGPEVNSSNRVLRHFPDDIDNFIRVSFVDEDLNNIRSTDLTLRKTPADGERYTSIYKRILSTLRDGIVVGDKKFEFLAFSSSQLKENSVWMFASRSGCTAADIREWMGDFSNIKNVGKYSARLGQSFGSSRESLIVLKDEIEYIPDIETEDKKYNFSDGIGKISADIAEKVASKCDLSSTPSAFQIRYGGCKGVVAVDPMLEFKLSLRKSMCKYKSDNTKLDVLAWSRYLPCSLNREVISLLSTLGVEDHVFEMKQQQVVDQLDMILTDPVRAREALEVMSPGENSRVLREMLRCGYKPDEEPYLSMMLQNLRESKLWELRTKTKIFIPKARVMMGCLDETRTLEYGQVFVNISRVGRKRFYDDGPDAVSGIELDSSAVLVGKVFVAKNPCLHPGDVRVLDAVDVPALHHMVDCVVFPQKGKRPHPNECSGSDLDGDLYVVCWDPLLIPPRQIAPMEYIPPPTANLDHDVQIEEVMEYFTNFMVNDCLGIISHAHTVFADKEPLMAESDSCKELAMQFSIAVDFAKTGVPAKFPPRLHVKEYPDFMEKRNRPTYESKRVIGKLFRAIKNIAPPTGHVKSFAQEVARESYDADMEVNGFKNYIEDAQWYKEQYDFKLCNLMDHYGIKTEAEIVSGNLMEMSKSYTKKKDSETIELAMRTLKKEARTWFDEKGSGTDPDVDDDAHAKASAWYHVTYHPDYYNDEMNHFHTENMTSSTIRLSGFGRAVSKKEIKKFLEDITGKDTVVEIEPRRPKNTVPKSRASAVVQFTATKFAEYISSQAEQRLLWYEGSYLTVRHIIQKPQSTNSTLQNAVLHVGCMVSAERFSSLWSVADVRVSFEFRWQKLQIFISYNGLEYKLELFDQNIQQIQLHHQAGRATKFLLIQVSAAPRVYKKDAPEDHWDRTVDFTPQCSIGQSSALCLEVPYNCELPDLRKNFIYFKENEGQFILIEGSSYCNNFDLVPIVTPGQNIQLPYSILFKINSLVQNGIIVGPTLNDEFFSLLNPCLANNQYIDRALEALAHRKDTCFEPTRWLQEQYRTFETSGHLPKLPVVSLDPGLVYIHRVQVTPTKVYFCGPEVNSSNRVLRHFSDDLENFIRVSFVDEDWDKIRSKELIQRTVPAVGERHTSVYERILSTLRNGIVIGDKKFEFLAYSSSQLKENSVWMFAGRSGLTAADIRKWMGDFSKIRNVAKYAARLGQSFGSSQETLTVEKNEIEAIPDIKTEDKKYNFSDGIGKISADFAERIASKCGLSSTPSAFQIRYAGYKGVVACDPKSSYKLSLRDSMYKFKSENTKLDVLAWCKYQPLFLNRQVITLLSTLGVKDRVFQMKQQQAVHQLDKILSDPIRAHEALEVMSPGENSGVLREMLRCGYKPDVEPYLSMMLENLCASKLWELRTKTRIFTPKGRLMMGCLDETGTLEYGQVFVNISRGGRKRRFYDDGLDAIGGIKLDSSFVVVGKVFVAKNPCLYPGDLRVLFAVDVPALHHMVDCVVFPQKGKRPHPNECSGSDLDGDLYVVSWDPLLIPPRQIPPLEYMPVPTVTLDRDVEIEEVMEHFANYMVNDSVGVISNAHLVWSDKEPLMAESDPCKELAMLSSIAVDYAKSGVPAKFPPHLHVKEYPDFMEKPNGQPYQSKRVIGKLFRAIKNIAIPTGNAQSFTKEDARKTYDPDMEVEGFENYIEDASWYKEQYGIKLCNLMDHYGIKTEAEIVSGNLLEMTKSYTKKKDGETIALAMKTLTKEVRTWFYQKGSRTDLDVADDVHAKASAWYHVTYHPDYFNEETNGASFFSFPWCVHETLMHIKKKKKKKLELTVEAE</sequence>
<evidence type="ECO:0000256" key="3">
    <source>
        <dbReference type="ARBA" id="ARBA00022484"/>
    </source>
</evidence>